<evidence type="ECO:0000256" key="1">
    <source>
        <dbReference type="SAM" id="Phobius"/>
    </source>
</evidence>
<dbReference type="EMBL" id="BAAAMY010000007">
    <property type="protein sequence ID" value="GAA1927458.1"/>
    <property type="molecule type" value="Genomic_DNA"/>
</dbReference>
<dbReference type="PANTHER" id="PTHR35337">
    <property type="entry name" value="SLR1478 PROTEIN"/>
    <property type="match status" value="1"/>
</dbReference>
<keyword evidence="1" id="KW-0472">Membrane</keyword>
<gene>
    <name evidence="2" type="ORF">GCM10009737_31660</name>
</gene>
<feature type="transmembrane region" description="Helical" evidence="1">
    <location>
        <begin position="206"/>
        <end position="235"/>
    </location>
</feature>
<dbReference type="Pfam" id="PF01944">
    <property type="entry name" value="SpoIIM"/>
    <property type="match status" value="1"/>
</dbReference>
<feature type="transmembrane region" description="Helical" evidence="1">
    <location>
        <begin position="165"/>
        <end position="186"/>
    </location>
</feature>
<keyword evidence="3" id="KW-1185">Reference proteome</keyword>
<proteinExistence type="predicted"/>
<feature type="transmembrane region" description="Helical" evidence="1">
    <location>
        <begin position="100"/>
        <end position="122"/>
    </location>
</feature>
<dbReference type="PANTHER" id="PTHR35337:SF1">
    <property type="entry name" value="SLR1478 PROTEIN"/>
    <property type="match status" value="1"/>
</dbReference>
<comment type="caution">
    <text evidence="2">The sequence shown here is derived from an EMBL/GenBank/DDBJ whole genome shotgun (WGS) entry which is preliminary data.</text>
</comment>
<sequence>MDLDSYVAAHAGEWRRLDELARRRRLSGAESDELVERYQRVATHLSVVRTSAPDPSLVAHLSSLLARARTRSAGARVTTWRSVAGFFTERFPGALYRLRWWWLSTLAANVVVTGVMILWLLANPAVEQTLLSPEQVDALVAEDFEDYYSEYAAQEFAAQVWINNAWVSALCLSLGILGLPVVYLLFQNLANLAVIGSIMHRNDEGPHFWGLLLPHGLLELTAIFVAAGVGLRLFWSWVAPGDRTRAASLAREGRTVGTVALGLAAVLLVSGLIEGFVTPSPLPTWARVGIGVVAEVAFLAYVFVLGRAAYARGHDGDLDASLLEDRVATAS</sequence>
<evidence type="ECO:0000313" key="2">
    <source>
        <dbReference type="EMBL" id="GAA1927458.1"/>
    </source>
</evidence>
<accession>A0ABP5B1T3</accession>
<protein>
    <submittedName>
        <fullName evidence="2">Stage II sporulation protein M</fullName>
    </submittedName>
</protein>
<dbReference type="RefSeq" id="WP_344008570.1">
    <property type="nucleotide sequence ID" value="NZ_BAAAMY010000007.1"/>
</dbReference>
<evidence type="ECO:0000313" key="3">
    <source>
        <dbReference type="Proteomes" id="UP001501612"/>
    </source>
</evidence>
<dbReference type="Proteomes" id="UP001501612">
    <property type="component" value="Unassembled WGS sequence"/>
</dbReference>
<organism evidence="2 3">
    <name type="scientific">Nocardioides lentus</name>
    <dbReference type="NCBI Taxonomy" id="338077"/>
    <lineage>
        <taxon>Bacteria</taxon>
        <taxon>Bacillati</taxon>
        <taxon>Actinomycetota</taxon>
        <taxon>Actinomycetes</taxon>
        <taxon>Propionibacteriales</taxon>
        <taxon>Nocardioidaceae</taxon>
        <taxon>Nocardioides</taxon>
    </lineage>
</organism>
<feature type="transmembrane region" description="Helical" evidence="1">
    <location>
        <begin position="285"/>
        <end position="304"/>
    </location>
</feature>
<name>A0ABP5B1T3_9ACTN</name>
<keyword evidence="1" id="KW-0812">Transmembrane</keyword>
<dbReference type="InterPro" id="IPR002798">
    <property type="entry name" value="SpoIIM-like"/>
</dbReference>
<reference evidence="3" key="1">
    <citation type="journal article" date="2019" name="Int. J. Syst. Evol. Microbiol.">
        <title>The Global Catalogue of Microorganisms (GCM) 10K type strain sequencing project: providing services to taxonomists for standard genome sequencing and annotation.</title>
        <authorList>
            <consortium name="The Broad Institute Genomics Platform"/>
            <consortium name="The Broad Institute Genome Sequencing Center for Infectious Disease"/>
            <person name="Wu L."/>
            <person name="Ma J."/>
        </authorList>
    </citation>
    <scope>NUCLEOTIDE SEQUENCE [LARGE SCALE GENOMIC DNA]</scope>
    <source>
        <strain evidence="3">JCM 14046</strain>
    </source>
</reference>
<feature type="transmembrane region" description="Helical" evidence="1">
    <location>
        <begin position="256"/>
        <end position="273"/>
    </location>
</feature>
<keyword evidence="1" id="KW-1133">Transmembrane helix</keyword>